<protein>
    <submittedName>
        <fullName evidence="3">Uncharacterized protein LOC115634203</fullName>
    </submittedName>
</protein>
<name>A0A6J2UHN5_DROLE</name>
<feature type="chain" id="PRO_5026772782" evidence="1">
    <location>
        <begin position="24"/>
        <end position="128"/>
    </location>
</feature>
<keyword evidence="2" id="KW-1185">Reference proteome</keyword>
<dbReference type="AlphaFoldDB" id="A0A6J2UHN5"/>
<accession>A0A6J2UHN5</accession>
<dbReference type="RefSeq" id="XP_030387650.1">
    <property type="nucleotide sequence ID" value="XM_030531790.1"/>
</dbReference>
<dbReference type="GeneID" id="115634203"/>
<dbReference type="Proteomes" id="UP000504634">
    <property type="component" value="Unplaced"/>
</dbReference>
<dbReference type="Pfam" id="PF06313">
    <property type="entry name" value="ACP53EA"/>
    <property type="match status" value="1"/>
</dbReference>
<evidence type="ECO:0000256" key="1">
    <source>
        <dbReference type="SAM" id="SignalP"/>
    </source>
</evidence>
<dbReference type="InterPro" id="IPR009392">
    <property type="entry name" value="ACP53EA"/>
</dbReference>
<evidence type="ECO:0000313" key="3">
    <source>
        <dbReference type="RefSeq" id="XP_030387650.1"/>
    </source>
</evidence>
<keyword evidence="1" id="KW-0732">Signal</keyword>
<evidence type="ECO:0000313" key="2">
    <source>
        <dbReference type="Proteomes" id="UP000504634"/>
    </source>
</evidence>
<gene>
    <name evidence="3" type="primary">LOC115634203</name>
</gene>
<sequence>MYAIKATLCLSILTLYLIPSTMGQGATTSIALPDFPKLASCFAPLVDMVKPLAEKIVPFSKDFLKCVGAKSDPNPGSKLNLYVKNAYVILKKALIEKFSCIGDAIKSFYGVMKPSLEKAEANNCWQHI</sequence>
<proteinExistence type="predicted"/>
<feature type="signal peptide" evidence="1">
    <location>
        <begin position="1"/>
        <end position="23"/>
    </location>
</feature>
<organism evidence="2 3">
    <name type="scientific">Drosophila lebanonensis</name>
    <name type="common">Fruit fly</name>
    <name type="synonym">Scaptodrosophila lebanonensis</name>
    <dbReference type="NCBI Taxonomy" id="7225"/>
    <lineage>
        <taxon>Eukaryota</taxon>
        <taxon>Metazoa</taxon>
        <taxon>Ecdysozoa</taxon>
        <taxon>Arthropoda</taxon>
        <taxon>Hexapoda</taxon>
        <taxon>Insecta</taxon>
        <taxon>Pterygota</taxon>
        <taxon>Neoptera</taxon>
        <taxon>Endopterygota</taxon>
        <taxon>Diptera</taxon>
        <taxon>Brachycera</taxon>
        <taxon>Muscomorpha</taxon>
        <taxon>Ephydroidea</taxon>
        <taxon>Drosophilidae</taxon>
        <taxon>Scaptodrosophila</taxon>
    </lineage>
</organism>
<reference evidence="3" key="1">
    <citation type="submission" date="2025-08" db="UniProtKB">
        <authorList>
            <consortium name="RefSeq"/>
        </authorList>
    </citation>
    <scope>IDENTIFICATION</scope>
    <source>
        <strain evidence="3">11010-0011.00</strain>
        <tissue evidence="3">Whole body</tissue>
    </source>
</reference>